<evidence type="ECO:0000256" key="9">
    <source>
        <dbReference type="RuleBase" id="RU003942"/>
    </source>
</evidence>
<keyword evidence="5 10" id="KW-1133">Transmembrane helix</keyword>
<keyword evidence="12" id="KW-1185">Reference proteome</keyword>
<dbReference type="EMBL" id="SJPQ01000001">
    <property type="protein sequence ID" value="TWT90095.1"/>
    <property type="molecule type" value="Genomic_DNA"/>
</dbReference>
<evidence type="ECO:0000256" key="2">
    <source>
        <dbReference type="ARBA" id="ARBA00022448"/>
    </source>
</evidence>
<comment type="subcellular location">
    <subcellularLocation>
        <location evidence="1 9">Cell membrane</location>
        <topology evidence="1 9">Multi-pass membrane protein</topology>
    </subcellularLocation>
</comment>
<comment type="caution">
    <text evidence="11">The sequence shown here is derived from an EMBL/GenBank/DDBJ whole genome shotgun (WGS) entry which is preliminary data.</text>
</comment>
<protein>
    <recommendedName>
        <fullName evidence="8">Guanidinium exporter</fullName>
    </recommendedName>
</protein>
<comment type="similarity">
    <text evidence="7">Belongs to the drug/metabolite transporter (DMT) superfamily. Small multidrug resistance (SMR) (TC 2.A.7.1) family. Gdx/SugE subfamily.</text>
</comment>
<keyword evidence="2" id="KW-0813">Transport</keyword>
<dbReference type="GO" id="GO:0022857">
    <property type="term" value="F:transmembrane transporter activity"/>
    <property type="evidence" value="ECO:0007669"/>
    <property type="project" value="InterPro"/>
</dbReference>
<evidence type="ECO:0000256" key="4">
    <source>
        <dbReference type="ARBA" id="ARBA00022692"/>
    </source>
</evidence>
<keyword evidence="4 9" id="KW-0812">Transmembrane</keyword>
<dbReference type="SUPFAM" id="SSF103481">
    <property type="entry name" value="Multidrug resistance efflux transporter EmrE"/>
    <property type="match status" value="1"/>
</dbReference>
<organism evidence="11 12">
    <name type="scientific">Pseudobythopirellula maris</name>
    <dbReference type="NCBI Taxonomy" id="2527991"/>
    <lineage>
        <taxon>Bacteria</taxon>
        <taxon>Pseudomonadati</taxon>
        <taxon>Planctomycetota</taxon>
        <taxon>Planctomycetia</taxon>
        <taxon>Pirellulales</taxon>
        <taxon>Lacipirellulaceae</taxon>
        <taxon>Pseudobythopirellula</taxon>
    </lineage>
</organism>
<gene>
    <name evidence="11" type="primary">sugE</name>
    <name evidence="11" type="ORF">Mal64_04780</name>
</gene>
<dbReference type="PANTHER" id="PTHR30561">
    <property type="entry name" value="SMR FAMILY PROTON-DEPENDENT DRUG EFFLUX TRANSPORTER SUGE"/>
    <property type="match status" value="1"/>
</dbReference>
<evidence type="ECO:0000256" key="7">
    <source>
        <dbReference type="ARBA" id="ARBA00038151"/>
    </source>
</evidence>
<dbReference type="InterPro" id="IPR045324">
    <property type="entry name" value="Small_multidrug_res"/>
</dbReference>
<dbReference type="Pfam" id="PF00893">
    <property type="entry name" value="Multi_Drug_Res"/>
    <property type="match status" value="1"/>
</dbReference>
<keyword evidence="6 10" id="KW-0472">Membrane</keyword>
<name>A0A5C5ZSQ6_9BACT</name>
<dbReference type="GO" id="GO:1990961">
    <property type="term" value="P:xenobiotic detoxification by transmembrane export across the plasma membrane"/>
    <property type="evidence" value="ECO:0007669"/>
    <property type="project" value="UniProtKB-ARBA"/>
</dbReference>
<feature type="transmembrane region" description="Helical" evidence="10">
    <location>
        <begin position="84"/>
        <end position="103"/>
    </location>
</feature>
<dbReference type="Gene3D" id="1.10.3730.20">
    <property type="match status" value="1"/>
</dbReference>
<dbReference type="InterPro" id="IPR000390">
    <property type="entry name" value="Small_drug/metabolite_transptr"/>
</dbReference>
<feature type="transmembrane region" description="Helical" evidence="10">
    <location>
        <begin position="33"/>
        <end position="50"/>
    </location>
</feature>
<evidence type="ECO:0000256" key="1">
    <source>
        <dbReference type="ARBA" id="ARBA00004651"/>
    </source>
</evidence>
<dbReference type="RefSeq" id="WP_146396500.1">
    <property type="nucleotide sequence ID" value="NZ_SJPQ01000001.1"/>
</dbReference>
<evidence type="ECO:0000256" key="6">
    <source>
        <dbReference type="ARBA" id="ARBA00023136"/>
    </source>
</evidence>
<sequence>MAWVYLFVAAALEIGWAVGLKYSHGFTKPLPSVLTVVAMVLSLVLLAMAVRTLPIGTSYAIWTGIGAVGTAVLGIALFSEPVTAWRVLFLLLIVGGIAGLKVTA</sequence>
<dbReference type="AlphaFoldDB" id="A0A5C5ZSQ6"/>
<accession>A0A5C5ZSQ6</accession>
<evidence type="ECO:0000313" key="12">
    <source>
        <dbReference type="Proteomes" id="UP000315440"/>
    </source>
</evidence>
<dbReference type="GO" id="GO:0005886">
    <property type="term" value="C:plasma membrane"/>
    <property type="evidence" value="ECO:0007669"/>
    <property type="project" value="UniProtKB-SubCell"/>
</dbReference>
<dbReference type="InterPro" id="IPR037185">
    <property type="entry name" value="EmrE-like"/>
</dbReference>
<evidence type="ECO:0000313" key="11">
    <source>
        <dbReference type="EMBL" id="TWT90095.1"/>
    </source>
</evidence>
<dbReference type="OrthoDB" id="21828at2"/>
<dbReference type="PANTHER" id="PTHR30561:SF0">
    <property type="entry name" value="GUANIDINIUM EXPORTER"/>
    <property type="match status" value="1"/>
</dbReference>
<evidence type="ECO:0000256" key="5">
    <source>
        <dbReference type="ARBA" id="ARBA00022989"/>
    </source>
</evidence>
<evidence type="ECO:0000256" key="3">
    <source>
        <dbReference type="ARBA" id="ARBA00022475"/>
    </source>
</evidence>
<reference evidence="11 12" key="1">
    <citation type="submission" date="2019-02" db="EMBL/GenBank/DDBJ databases">
        <title>Deep-cultivation of Planctomycetes and their phenomic and genomic characterization uncovers novel biology.</title>
        <authorList>
            <person name="Wiegand S."/>
            <person name="Jogler M."/>
            <person name="Boedeker C."/>
            <person name="Pinto D."/>
            <person name="Vollmers J."/>
            <person name="Rivas-Marin E."/>
            <person name="Kohn T."/>
            <person name="Peeters S.H."/>
            <person name="Heuer A."/>
            <person name="Rast P."/>
            <person name="Oberbeckmann S."/>
            <person name="Bunk B."/>
            <person name="Jeske O."/>
            <person name="Meyerdierks A."/>
            <person name="Storesund J.E."/>
            <person name="Kallscheuer N."/>
            <person name="Luecker S."/>
            <person name="Lage O.M."/>
            <person name="Pohl T."/>
            <person name="Merkel B.J."/>
            <person name="Hornburger P."/>
            <person name="Mueller R.-W."/>
            <person name="Bruemmer F."/>
            <person name="Labrenz M."/>
            <person name="Spormann A.M."/>
            <person name="Op Den Camp H."/>
            <person name="Overmann J."/>
            <person name="Amann R."/>
            <person name="Jetten M.S.M."/>
            <person name="Mascher T."/>
            <person name="Medema M.H."/>
            <person name="Devos D.P."/>
            <person name="Kaster A.-K."/>
            <person name="Ovreas L."/>
            <person name="Rohde M."/>
            <person name="Galperin M.Y."/>
            <person name="Jogler C."/>
        </authorList>
    </citation>
    <scope>NUCLEOTIDE SEQUENCE [LARGE SCALE GENOMIC DNA]</scope>
    <source>
        <strain evidence="11 12">Mal64</strain>
    </source>
</reference>
<feature type="transmembrane region" description="Helical" evidence="10">
    <location>
        <begin position="59"/>
        <end position="78"/>
    </location>
</feature>
<keyword evidence="3" id="KW-1003">Cell membrane</keyword>
<evidence type="ECO:0000256" key="8">
    <source>
        <dbReference type="ARBA" id="ARBA00039168"/>
    </source>
</evidence>
<evidence type="ECO:0000256" key="10">
    <source>
        <dbReference type="SAM" id="Phobius"/>
    </source>
</evidence>
<proteinExistence type="inferred from homology"/>
<dbReference type="Proteomes" id="UP000315440">
    <property type="component" value="Unassembled WGS sequence"/>
</dbReference>
<dbReference type="FunFam" id="1.10.3730.20:FF:000001">
    <property type="entry name" value="Quaternary ammonium compound resistance transporter SugE"/>
    <property type="match status" value="1"/>
</dbReference>